<dbReference type="Proteomes" id="UP000886042">
    <property type="component" value="Unassembled WGS sequence"/>
</dbReference>
<evidence type="ECO:0000256" key="5">
    <source>
        <dbReference type="ARBA" id="ARBA00022898"/>
    </source>
</evidence>
<keyword evidence="5 6" id="KW-0663">Pyridoxal phosphate</keyword>
<evidence type="ECO:0000256" key="3">
    <source>
        <dbReference type="ARBA" id="ARBA00022576"/>
    </source>
</evidence>
<dbReference type="GO" id="GO:0042802">
    <property type="term" value="F:identical protein binding"/>
    <property type="evidence" value="ECO:0007669"/>
    <property type="project" value="TreeGrafter"/>
</dbReference>
<proteinExistence type="inferred from homology"/>
<dbReference type="FunFam" id="3.40.640.10:FF:000013">
    <property type="entry name" value="4-aminobutyrate aminotransferase"/>
    <property type="match status" value="1"/>
</dbReference>
<dbReference type="PANTHER" id="PTHR11986">
    <property type="entry name" value="AMINOTRANSFERASE CLASS III"/>
    <property type="match status" value="1"/>
</dbReference>
<evidence type="ECO:0000256" key="1">
    <source>
        <dbReference type="ARBA" id="ARBA00001933"/>
    </source>
</evidence>
<dbReference type="AlphaFoldDB" id="A0A7C3GK56"/>
<dbReference type="InterPro" id="IPR050103">
    <property type="entry name" value="Class-III_PLP-dep_AT"/>
</dbReference>
<organism evidence="7">
    <name type="scientific">Hellea balneolensis</name>
    <dbReference type="NCBI Taxonomy" id="287478"/>
    <lineage>
        <taxon>Bacteria</taxon>
        <taxon>Pseudomonadati</taxon>
        <taxon>Pseudomonadota</taxon>
        <taxon>Alphaproteobacteria</taxon>
        <taxon>Maricaulales</taxon>
        <taxon>Robiginitomaculaceae</taxon>
        <taxon>Hellea</taxon>
    </lineage>
</organism>
<comment type="cofactor">
    <cofactor evidence="1">
        <name>pyridoxal 5'-phosphate</name>
        <dbReference type="ChEBI" id="CHEBI:597326"/>
    </cofactor>
</comment>
<comment type="similarity">
    <text evidence="2 6">Belongs to the class-III pyridoxal-phosphate-dependent aminotransferase family.</text>
</comment>
<dbReference type="GO" id="GO:0009448">
    <property type="term" value="P:gamma-aminobutyric acid metabolic process"/>
    <property type="evidence" value="ECO:0007669"/>
    <property type="project" value="InterPro"/>
</dbReference>
<dbReference type="GO" id="GO:0034386">
    <property type="term" value="F:4-aminobutyrate:2-oxoglutarate transaminase activity"/>
    <property type="evidence" value="ECO:0007669"/>
    <property type="project" value="UniProtKB-EC"/>
</dbReference>
<keyword evidence="4 7" id="KW-0808">Transferase</keyword>
<dbReference type="InterPro" id="IPR004632">
    <property type="entry name" value="4NH2But_aminotransferase_bac"/>
</dbReference>
<name>A0A7C3GK56_9PROT</name>
<gene>
    <name evidence="7" type="primary">gabT</name>
    <name evidence="7" type="ORF">ENJ46_00415</name>
</gene>
<dbReference type="SUPFAM" id="SSF53383">
    <property type="entry name" value="PLP-dependent transferases"/>
    <property type="match status" value="1"/>
</dbReference>
<dbReference type="GO" id="GO:0030170">
    <property type="term" value="F:pyridoxal phosphate binding"/>
    <property type="evidence" value="ECO:0007669"/>
    <property type="project" value="InterPro"/>
</dbReference>
<dbReference type="Gene3D" id="3.40.640.10">
    <property type="entry name" value="Type I PLP-dependent aspartate aminotransferase-like (Major domain)"/>
    <property type="match status" value="1"/>
</dbReference>
<comment type="caution">
    <text evidence="7">The sequence shown here is derived from an EMBL/GenBank/DDBJ whole genome shotgun (WGS) entry which is preliminary data.</text>
</comment>
<protein>
    <submittedName>
        <fullName evidence="7">4-aminobutyrate--2-oxoglutarate transaminase</fullName>
        <ecNumber evidence="7">2.6.1.19</ecNumber>
    </submittedName>
</protein>
<keyword evidence="3 7" id="KW-0032">Aminotransferase</keyword>
<evidence type="ECO:0000313" key="7">
    <source>
        <dbReference type="EMBL" id="HFB54357.1"/>
    </source>
</evidence>
<dbReference type="NCBIfam" id="TIGR00700">
    <property type="entry name" value="GABAtrnsam"/>
    <property type="match status" value="1"/>
</dbReference>
<dbReference type="InterPro" id="IPR015424">
    <property type="entry name" value="PyrdxlP-dep_Trfase"/>
</dbReference>
<dbReference type="EC" id="2.6.1.19" evidence="7"/>
<evidence type="ECO:0000256" key="6">
    <source>
        <dbReference type="RuleBase" id="RU003560"/>
    </source>
</evidence>
<dbReference type="Gene3D" id="3.90.1150.10">
    <property type="entry name" value="Aspartate Aminotransferase, domain 1"/>
    <property type="match status" value="1"/>
</dbReference>
<dbReference type="InterPro" id="IPR005814">
    <property type="entry name" value="Aminotrans_3"/>
</dbReference>
<dbReference type="InterPro" id="IPR015421">
    <property type="entry name" value="PyrdxlP-dep_Trfase_major"/>
</dbReference>
<dbReference type="PROSITE" id="PS00600">
    <property type="entry name" value="AA_TRANSFER_CLASS_3"/>
    <property type="match status" value="1"/>
</dbReference>
<evidence type="ECO:0000256" key="2">
    <source>
        <dbReference type="ARBA" id="ARBA00008954"/>
    </source>
</evidence>
<accession>A0A7C3GK56</accession>
<dbReference type="Pfam" id="PF00202">
    <property type="entry name" value="Aminotran_3"/>
    <property type="match status" value="1"/>
</dbReference>
<reference evidence="7" key="1">
    <citation type="journal article" date="2020" name="mSystems">
        <title>Genome- and Community-Level Interaction Insights into Carbon Utilization and Element Cycling Functions of Hydrothermarchaeota in Hydrothermal Sediment.</title>
        <authorList>
            <person name="Zhou Z."/>
            <person name="Liu Y."/>
            <person name="Xu W."/>
            <person name="Pan J."/>
            <person name="Luo Z.H."/>
            <person name="Li M."/>
        </authorList>
    </citation>
    <scope>NUCLEOTIDE SEQUENCE [LARGE SCALE GENOMIC DNA]</scope>
    <source>
        <strain evidence="7">HyVt-489</strain>
    </source>
</reference>
<dbReference type="InterPro" id="IPR015422">
    <property type="entry name" value="PyrdxlP-dep_Trfase_small"/>
</dbReference>
<evidence type="ECO:0000256" key="4">
    <source>
        <dbReference type="ARBA" id="ARBA00022679"/>
    </source>
</evidence>
<dbReference type="EMBL" id="DRMN01000029">
    <property type="protein sequence ID" value="HFB54357.1"/>
    <property type="molecule type" value="Genomic_DNA"/>
</dbReference>
<sequence>MSNTSLWKNREAAIPRGVGSMHQVFAARAQNAEIWDEEGKRYIDFASGIAVTNTGHNHPKIMDAVKAQLENFSHVCYQVTPYKSYIELAEQLNELAPGPTPKKTIFLSTGAEAVENAVKIARAATGRSGVIAFSGAFHGRTMMGMALTGKVVPYKVGFGPFPNDIYHVPFPAPYLGISEEQSLTALQTLFKADVDPARIAAIIIEPVQGEGGFYAATPEFMQSLRALCDAHGILLICDEIQTGFARTGKMFATEYAGIEPDLITIAKAMAGGFPISGVIGKADIMDAPAPGGLGGTYGGSPLGCVAGLAVLDVIKDENLCERANEIGKRIVRRLEAIRQSDNGIGEIRTLGAMTAMEFIKDGDPDQADPARTKKIVVEAQKRGLILLSCGVRANVIRFLAPLTIPFDVLDEGLDILANSVKNTQ</sequence>
<dbReference type="PIRSF" id="PIRSF000521">
    <property type="entry name" value="Transaminase_4ab_Lys_Orn"/>
    <property type="match status" value="1"/>
</dbReference>
<dbReference type="CDD" id="cd00610">
    <property type="entry name" value="OAT_like"/>
    <property type="match status" value="1"/>
</dbReference>
<dbReference type="InterPro" id="IPR049704">
    <property type="entry name" value="Aminotrans_3_PPA_site"/>
</dbReference>